<sequence length="50" mass="5820">MKLRWGEEIIKGFSKPVKKAEEVNDWGWWSLFVVVVIMGILFILKISGKI</sequence>
<organism evidence="2">
    <name type="scientific">marine sediment metagenome</name>
    <dbReference type="NCBI Taxonomy" id="412755"/>
    <lineage>
        <taxon>unclassified sequences</taxon>
        <taxon>metagenomes</taxon>
        <taxon>ecological metagenomes</taxon>
    </lineage>
</organism>
<keyword evidence="1" id="KW-0812">Transmembrane</keyword>
<evidence type="ECO:0000256" key="1">
    <source>
        <dbReference type="SAM" id="Phobius"/>
    </source>
</evidence>
<keyword evidence="1" id="KW-0472">Membrane</keyword>
<comment type="caution">
    <text evidence="2">The sequence shown here is derived from an EMBL/GenBank/DDBJ whole genome shotgun (WGS) entry which is preliminary data.</text>
</comment>
<keyword evidence="1" id="KW-1133">Transmembrane helix</keyword>
<proteinExistence type="predicted"/>
<gene>
    <name evidence="2" type="ORF">S12H4_40621</name>
</gene>
<dbReference type="EMBL" id="BARW01024669">
    <property type="protein sequence ID" value="GAI94547.1"/>
    <property type="molecule type" value="Genomic_DNA"/>
</dbReference>
<evidence type="ECO:0000313" key="2">
    <source>
        <dbReference type="EMBL" id="GAI94547.1"/>
    </source>
</evidence>
<reference evidence="2" key="1">
    <citation type="journal article" date="2014" name="Front. Microbiol.">
        <title>High frequency of phylogenetically diverse reductive dehalogenase-homologous genes in deep subseafloor sedimentary metagenomes.</title>
        <authorList>
            <person name="Kawai M."/>
            <person name="Futagami T."/>
            <person name="Toyoda A."/>
            <person name="Takaki Y."/>
            <person name="Nishi S."/>
            <person name="Hori S."/>
            <person name="Arai W."/>
            <person name="Tsubouchi T."/>
            <person name="Morono Y."/>
            <person name="Uchiyama I."/>
            <person name="Ito T."/>
            <person name="Fujiyama A."/>
            <person name="Inagaki F."/>
            <person name="Takami H."/>
        </authorList>
    </citation>
    <scope>NUCLEOTIDE SEQUENCE</scope>
    <source>
        <strain evidence="2">Expedition CK06-06</strain>
    </source>
</reference>
<name>X1SNC3_9ZZZZ</name>
<protein>
    <submittedName>
        <fullName evidence="2">Uncharacterized protein</fullName>
    </submittedName>
</protein>
<dbReference type="AlphaFoldDB" id="X1SNC3"/>
<accession>X1SNC3</accession>
<feature type="transmembrane region" description="Helical" evidence="1">
    <location>
        <begin position="26"/>
        <end position="44"/>
    </location>
</feature>